<feature type="domain" description="GST C-terminal" evidence="2">
    <location>
        <begin position="86"/>
        <end position="209"/>
    </location>
</feature>
<dbReference type="Gene3D" id="1.20.1050.10">
    <property type="match status" value="1"/>
</dbReference>
<organism evidence="3 4">
    <name type="scientific">Tritonibacter horizontis</name>
    <dbReference type="NCBI Taxonomy" id="1768241"/>
    <lineage>
        <taxon>Bacteria</taxon>
        <taxon>Pseudomonadati</taxon>
        <taxon>Pseudomonadota</taxon>
        <taxon>Alphaproteobacteria</taxon>
        <taxon>Rhodobacterales</taxon>
        <taxon>Paracoccaceae</taxon>
        <taxon>Tritonibacter</taxon>
    </lineage>
</organism>
<dbReference type="PROSITE" id="PS50404">
    <property type="entry name" value="GST_NTER"/>
    <property type="match status" value="1"/>
</dbReference>
<dbReference type="Proteomes" id="UP000068382">
    <property type="component" value="Unassembled WGS sequence"/>
</dbReference>
<sequence length="209" mass="22696">MIFFDCSTAPNPRRARMVLAEKGVAVETREISIATGAQLEAGYRAINPQAMVPALQLEDGSLLTENLGIAAYLEALVPEPPLLGRDAREKGLVMMWTAIVEQQGGLPIAEALRNAHPAFENRAIPGPVDYAQIPALADRGQRRAVAFLDLLETRLAQGPYLAGAHFSFADITAFVFVDFARVIKLRVPETHVATRDWQARIAARPSAAV</sequence>
<dbReference type="PANTHER" id="PTHR44051:SF8">
    <property type="entry name" value="GLUTATHIONE S-TRANSFERASE GSTA"/>
    <property type="match status" value="1"/>
</dbReference>
<dbReference type="Pfam" id="PF13410">
    <property type="entry name" value="GST_C_2"/>
    <property type="match status" value="1"/>
</dbReference>
<dbReference type="SUPFAM" id="SSF52833">
    <property type="entry name" value="Thioredoxin-like"/>
    <property type="match status" value="1"/>
</dbReference>
<dbReference type="PANTHER" id="PTHR44051">
    <property type="entry name" value="GLUTATHIONE S-TRANSFERASE-RELATED"/>
    <property type="match status" value="1"/>
</dbReference>
<evidence type="ECO:0000259" key="2">
    <source>
        <dbReference type="PROSITE" id="PS50405"/>
    </source>
</evidence>
<evidence type="ECO:0000313" key="4">
    <source>
        <dbReference type="Proteomes" id="UP000068382"/>
    </source>
</evidence>
<dbReference type="PATRIC" id="fig|1768241.3.peg.48"/>
<dbReference type="InterPro" id="IPR040079">
    <property type="entry name" value="Glutathione_S-Trfase"/>
</dbReference>
<dbReference type="CDD" id="cd03051">
    <property type="entry name" value="GST_N_GTT2_like"/>
    <property type="match status" value="1"/>
</dbReference>
<reference evidence="3 4" key="1">
    <citation type="submission" date="2015-12" db="EMBL/GenBank/DDBJ databases">
        <title>Genome sequence of the marine Rhodobacteraceae strain O3.65, Candidatus Tritonibacter horizontis.</title>
        <authorList>
            <person name="Poehlein A."/>
            <person name="Giebel H.A."/>
            <person name="Voget S."/>
            <person name="Brinkhoff T."/>
        </authorList>
    </citation>
    <scope>NUCLEOTIDE SEQUENCE [LARGE SCALE GENOMIC DNA]</scope>
    <source>
        <strain evidence="3 4">O3.65</strain>
    </source>
</reference>
<dbReference type="InterPro" id="IPR004045">
    <property type="entry name" value="Glutathione_S-Trfase_N"/>
</dbReference>
<comment type="caution">
    <text evidence="3">The sequence shown here is derived from an EMBL/GenBank/DDBJ whole genome shotgun (WGS) entry which is preliminary data.</text>
</comment>
<name>A0A132C4F0_9RHOB</name>
<dbReference type="Pfam" id="PF13409">
    <property type="entry name" value="GST_N_2"/>
    <property type="match status" value="1"/>
</dbReference>
<dbReference type="PROSITE" id="PS50405">
    <property type="entry name" value="GST_CTER"/>
    <property type="match status" value="1"/>
</dbReference>
<evidence type="ECO:0000259" key="1">
    <source>
        <dbReference type="PROSITE" id="PS50404"/>
    </source>
</evidence>
<keyword evidence="4" id="KW-1185">Reference proteome</keyword>
<accession>A0A132C4F0</accession>
<dbReference type="InterPro" id="IPR036249">
    <property type="entry name" value="Thioredoxin-like_sf"/>
</dbReference>
<keyword evidence="3" id="KW-0808">Transferase</keyword>
<dbReference type="GO" id="GO:0004364">
    <property type="term" value="F:glutathione transferase activity"/>
    <property type="evidence" value="ECO:0007669"/>
    <property type="project" value="UniProtKB-EC"/>
</dbReference>
<dbReference type="EC" id="2.5.1.18" evidence="3"/>
<proteinExistence type="predicted"/>
<dbReference type="RefSeq" id="WP_068239090.1">
    <property type="nucleotide sequence ID" value="NZ_LPUY01000006.1"/>
</dbReference>
<dbReference type="SFLD" id="SFLDG00358">
    <property type="entry name" value="Main_(cytGST)"/>
    <property type="match status" value="1"/>
</dbReference>
<dbReference type="SFLD" id="SFLDS00019">
    <property type="entry name" value="Glutathione_Transferase_(cytos"/>
    <property type="match status" value="1"/>
</dbReference>
<evidence type="ECO:0000313" key="3">
    <source>
        <dbReference type="EMBL" id="KUP95062.1"/>
    </source>
</evidence>
<dbReference type="SUPFAM" id="SSF47616">
    <property type="entry name" value="GST C-terminal domain-like"/>
    <property type="match status" value="1"/>
</dbReference>
<dbReference type="InterPro" id="IPR010987">
    <property type="entry name" value="Glutathione-S-Trfase_C-like"/>
</dbReference>
<dbReference type="EMBL" id="LPUY01000006">
    <property type="protein sequence ID" value="KUP95062.1"/>
    <property type="molecule type" value="Genomic_DNA"/>
</dbReference>
<feature type="domain" description="GST N-terminal" evidence="1">
    <location>
        <begin position="1"/>
        <end position="81"/>
    </location>
</feature>
<dbReference type="InterPro" id="IPR034345">
    <property type="entry name" value="Gtt2-like_N"/>
</dbReference>
<gene>
    <name evidence="3" type="primary">gstB_1</name>
    <name evidence="3" type="ORF">TRIHO_00490</name>
</gene>
<dbReference type="Gene3D" id="3.40.30.10">
    <property type="entry name" value="Glutaredoxin"/>
    <property type="match status" value="1"/>
</dbReference>
<dbReference type="OrthoDB" id="9794721at2"/>
<protein>
    <submittedName>
        <fullName evidence="3">Glutathione S-transferase GST-6.0</fullName>
        <ecNumber evidence="3">2.5.1.18</ecNumber>
    </submittedName>
</protein>
<dbReference type="InterPro" id="IPR036282">
    <property type="entry name" value="Glutathione-S-Trfase_C_sf"/>
</dbReference>
<dbReference type="AlphaFoldDB" id="A0A132C4F0"/>